<dbReference type="EMBL" id="PEBX01000191">
    <property type="protein sequence ID" value="PTQ55113.1"/>
    <property type="molecule type" value="Genomic_DNA"/>
</dbReference>
<dbReference type="Proteomes" id="UP000244338">
    <property type="component" value="Unassembled WGS sequence"/>
</dbReference>
<evidence type="ECO:0000313" key="2">
    <source>
        <dbReference type="Proteomes" id="UP000244338"/>
    </source>
</evidence>
<organism evidence="1 2">
    <name type="scientific">Candidatus Carbonibacillus altaicus</name>
    <dbReference type="NCBI Taxonomy" id="2163959"/>
    <lineage>
        <taxon>Bacteria</taxon>
        <taxon>Bacillati</taxon>
        <taxon>Bacillota</taxon>
        <taxon>Bacilli</taxon>
        <taxon>Bacillales</taxon>
        <taxon>Candidatus Carbonibacillus</taxon>
    </lineage>
</organism>
<reference evidence="2" key="1">
    <citation type="journal article" date="2018" name="Sci. Rep.">
        <title>Lignite coal burning seam in the remote Altai Mountains harbors a hydrogen-driven thermophilic microbial community.</title>
        <authorList>
            <person name="Kadnikov V.V."/>
            <person name="Mardanov A.V."/>
            <person name="Ivasenko D.A."/>
            <person name="Antsiferov D.V."/>
            <person name="Beletsky A.V."/>
            <person name="Karnachuk O.V."/>
            <person name="Ravin N.V."/>
        </authorList>
    </citation>
    <scope>NUCLEOTIDE SEQUENCE [LARGE SCALE GENOMIC DNA]</scope>
</reference>
<name>A0A2R6XXH3_9BACL</name>
<proteinExistence type="predicted"/>
<evidence type="ECO:0000313" key="1">
    <source>
        <dbReference type="EMBL" id="PTQ55113.1"/>
    </source>
</evidence>
<evidence type="ECO:0008006" key="3">
    <source>
        <dbReference type="Google" id="ProtNLM"/>
    </source>
</evidence>
<gene>
    <name evidence="1" type="ORF">BSOLF_0231</name>
</gene>
<sequence>MSTSKNVTFHLPQELIEKYKFYVKQNFFPSVNAGVKEALEMYSKKIEKEILKQEMSKAVKDPLFMEDLIESMKAFEDADKESAKENTEW</sequence>
<dbReference type="AlphaFoldDB" id="A0A2R6XXH3"/>
<accession>A0A2R6XXH3</accession>
<protein>
    <recommendedName>
        <fullName evidence="3">Programmed cell death antitoxin YdcD</fullName>
    </recommendedName>
</protein>
<comment type="caution">
    <text evidence="1">The sequence shown here is derived from an EMBL/GenBank/DDBJ whole genome shotgun (WGS) entry which is preliminary data.</text>
</comment>